<comment type="caution">
    <text evidence="7">The sequence shown here is derived from an EMBL/GenBank/DDBJ whole genome shotgun (WGS) entry which is preliminary data.</text>
</comment>
<comment type="similarity">
    <text evidence="1">Belongs to the universal ribosomal protein uS9 family.</text>
</comment>
<organism evidence="7 8">
    <name type="scientific">Coccomyxa viridis</name>
    <dbReference type="NCBI Taxonomy" id="1274662"/>
    <lineage>
        <taxon>Eukaryota</taxon>
        <taxon>Viridiplantae</taxon>
        <taxon>Chlorophyta</taxon>
        <taxon>core chlorophytes</taxon>
        <taxon>Trebouxiophyceae</taxon>
        <taxon>Trebouxiophyceae incertae sedis</taxon>
        <taxon>Coccomyxaceae</taxon>
        <taxon>Coccomyxa</taxon>
    </lineage>
</organism>
<feature type="region of interest" description="Disordered" evidence="6">
    <location>
        <begin position="1"/>
        <end position="64"/>
    </location>
</feature>
<dbReference type="Pfam" id="PF00380">
    <property type="entry name" value="Ribosomal_S9"/>
    <property type="match status" value="1"/>
</dbReference>
<dbReference type="SUPFAM" id="SSF54211">
    <property type="entry name" value="Ribosomal protein S5 domain 2-like"/>
    <property type="match status" value="1"/>
</dbReference>
<gene>
    <name evidence="7" type="primary">g3707</name>
    <name evidence="7" type="ORF">VP750_LOCUS3162</name>
</gene>
<keyword evidence="3" id="KW-0687">Ribonucleoprotein</keyword>
<name>A0ABP1FTK7_9CHLO</name>
<evidence type="ECO:0000256" key="3">
    <source>
        <dbReference type="ARBA" id="ARBA00023274"/>
    </source>
</evidence>
<keyword evidence="2" id="KW-0689">Ribosomal protein</keyword>
<dbReference type="Gene3D" id="3.30.230.10">
    <property type="match status" value="1"/>
</dbReference>
<dbReference type="InterPro" id="IPR023035">
    <property type="entry name" value="Ribosomal_uS9_bac/plastid"/>
</dbReference>
<evidence type="ECO:0000256" key="2">
    <source>
        <dbReference type="ARBA" id="ARBA00022980"/>
    </source>
</evidence>
<protein>
    <recommendedName>
        <fullName evidence="4">Small ribosomal subunit protein uS9c</fullName>
    </recommendedName>
    <alternativeName>
        <fullName evidence="5">30S ribosomal protein S9, chloroplastic</fullName>
    </alternativeName>
</protein>
<dbReference type="NCBIfam" id="NF001099">
    <property type="entry name" value="PRK00132.1"/>
    <property type="match status" value="1"/>
</dbReference>
<accession>A0ABP1FTK7</accession>
<evidence type="ECO:0000256" key="4">
    <source>
        <dbReference type="ARBA" id="ARBA00035152"/>
    </source>
</evidence>
<dbReference type="EMBL" id="CAXHTA020000005">
    <property type="protein sequence ID" value="CAL5221503.1"/>
    <property type="molecule type" value="Genomic_DNA"/>
</dbReference>
<dbReference type="InterPro" id="IPR014721">
    <property type="entry name" value="Ribsml_uS5_D2-typ_fold_subgr"/>
</dbReference>
<sequence>MRKHPSNSAAPADGLEAPASQGASSVADPGNKDPWALTEEQRQAERVLQAPPSGEPLYPGKRGSFAWEPFSDDSMFDEMTDYGGKIDSIDEYDEMLDRWGEMLEAGDSAGALDMLGQRLPELPEGDELEDYLSKGNRREEIKEQRRVIETALQQEYAARRVRTVDEQGRAYATGKRKTSVARVWIWEGPGTIQINGRALDMCFPQLNRRAEILSPFQVTNTLGFFNVWATVKGGGNMGQSQALRHGISCALQKWDPDLRLPLRQQGYLTRDPRVVERKKPGRAKARKAFQWVKR</sequence>
<reference evidence="7 8" key="1">
    <citation type="submission" date="2024-06" db="EMBL/GenBank/DDBJ databases">
        <authorList>
            <person name="Kraege A."/>
            <person name="Thomma B."/>
        </authorList>
    </citation>
    <scope>NUCLEOTIDE SEQUENCE [LARGE SCALE GENOMIC DNA]</scope>
</reference>
<evidence type="ECO:0000313" key="7">
    <source>
        <dbReference type="EMBL" id="CAL5221503.1"/>
    </source>
</evidence>
<evidence type="ECO:0000256" key="6">
    <source>
        <dbReference type="SAM" id="MobiDB-lite"/>
    </source>
</evidence>
<evidence type="ECO:0000256" key="5">
    <source>
        <dbReference type="ARBA" id="ARBA00035437"/>
    </source>
</evidence>
<dbReference type="InterPro" id="IPR000754">
    <property type="entry name" value="Ribosomal_uS9"/>
</dbReference>
<evidence type="ECO:0000313" key="8">
    <source>
        <dbReference type="Proteomes" id="UP001497392"/>
    </source>
</evidence>
<dbReference type="InterPro" id="IPR020568">
    <property type="entry name" value="Ribosomal_Su5_D2-typ_SF"/>
</dbReference>
<proteinExistence type="inferred from homology"/>
<dbReference type="PANTHER" id="PTHR21569">
    <property type="entry name" value="RIBOSOMAL PROTEIN S9"/>
    <property type="match status" value="1"/>
</dbReference>
<dbReference type="Proteomes" id="UP001497392">
    <property type="component" value="Unassembled WGS sequence"/>
</dbReference>
<dbReference type="HAMAP" id="MF_00532_B">
    <property type="entry name" value="Ribosomal_uS9_B"/>
    <property type="match status" value="1"/>
</dbReference>
<dbReference type="PANTHER" id="PTHR21569:SF1">
    <property type="entry name" value="SMALL RIBOSOMAL SUBUNIT PROTEIN US9M"/>
    <property type="match status" value="1"/>
</dbReference>
<keyword evidence="8" id="KW-1185">Reference proteome</keyword>
<evidence type="ECO:0000256" key="1">
    <source>
        <dbReference type="ARBA" id="ARBA00005251"/>
    </source>
</evidence>